<evidence type="ECO:0000313" key="2">
    <source>
        <dbReference type="EMBL" id="KAF5855409.1"/>
    </source>
</evidence>
<dbReference type="AlphaFoldDB" id="A0A8H5ZW07"/>
<reference evidence="2 3" key="1">
    <citation type="submission" date="2019-04" db="EMBL/GenBank/DDBJ databases">
        <title>Aspergillus burnettii sp. nov., novel species from soil in southeast Queensland.</title>
        <authorList>
            <person name="Gilchrist C.L.M."/>
            <person name="Pitt J.I."/>
            <person name="Lange L."/>
            <person name="Lacey H.J."/>
            <person name="Vuong D."/>
            <person name="Midgley D.J."/>
            <person name="Greenfield P."/>
            <person name="Bradbury M."/>
            <person name="Lacey E."/>
            <person name="Busk P.K."/>
            <person name="Pilgaard B."/>
            <person name="Chooi Y.H."/>
            <person name="Piggott A.M."/>
        </authorList>
    </citation>
    <scope>NUCLEOTIDE SEQUENCE [LARGE SCALE GENOMIC DNA]</scope>
    <source>
        <strain evidence="2 3">FRR 5400</strain>
    </source>
</reference>
<organism evidence="2 3">
    <name type="scientific">Petromyces alliaceus</name>
    <name type="common">Aspergillus alliaceus</name>
    <dbReference type="NCBI Taxonomy" id="209559"/>
    <lineage>
        <taxon>Eukaryota</taxon>
        <taxon>Fungi</taxon>
        <taxon>Dikarya</taxon>
        <taxon>Ascomycota</taxon>
        <taxon>Pezizomycotina</taxon>
        <taxon>Eurotiomycetes</taxon>
        <taxon>Eurotiomycetidae</taxon>
        <taxon>Eurotiales</taxon>
        <taxon>Aspergillaceae</taxon>
        <taxon>Aspergillus</taxon>
        <taxon>Aspergillus subgen. Circumdati</taxon>
    </lineage>
</organism>
<keyword evidence="1" id="KW-0472">Membrane</keyword>
<dbReference type="Proteomes" id="UP000541154">
    <property type="component" value="Unassembled WGS sequence"/>
</dbReference>
<evidence type="ECO:0000256" key="1">
    <source>
        <dbReference type="SAM" id="Phobius"/>
    </source>
</evidence>
<gene>
    <name evidence="2" type="ORF">ETB97_009252</name>
</gene>
<dbReference type="PANTHER" id="PTHR33112">
    <property type="entry name" value="DOMAIN PROTEIN, PUTATIVE-RELATED"/>
    <property type="match status" value="1"/>
</dbReference>
<sequence length="273" mass="30961">MVTRRLKHRYLWVDAICIILRGAMVVLPGWLSLRMQDKTREAYRKWHDVVEEYTNRQLTEPLDRLPAISGVAHVFQRITNSQYIAGLWSDNLIPDLGLVVATNADVESSSAVLPLARYRAPTFSWASVEHQTTYKLGRHWVTAKWCAVVHNWSNSARFESPGSGAKCAKKEIYVVSRGIAELRPYVDMALESFVAVNTEDVMETSIRQAPLKSSKKRIESPTPVYLLYLGYWLSERPARSQHLQWLSHAYLLLGKSPADMSKSSNASENAEAL</sequence>
<dbReference type="PANTHER" id="PTHR33112:SF16">
    <property type="entry name" value="HETEROKARYON INCOMPATIBILITY DOMAIN-CONTAINING PROTEIN"/>
    <property type="match status" value="1"/>
</dbReference>
<feature type="transmembrane region" description="Helical" evidence="1">
    <location>
        <begin position="12"/>
        <end position="31"/>
    </location>
</feature>
<evidence type="ECO:0008006" key="4">
    <source>
        <dbReference type="Google" id="ProtNLM"/>
    </source>
</evidence>
<keyword evidence="3" id="KW-1185">Reference proteome</keyword>
<protein>
    <recommendedName>
        <fullName evidence="4">Heterokaryon incompatibility domain-containing protein</fullName>
    </recommendedName>
</protein>
<keyword evidence="1" id="KW-0812">Transmembrane</keyword>
<accession>A0A8H5ZW07</accession>
<dbReference type="EMBL" id="SPNV01000439">
    <property type="protein sequence ID" value="KAF5855409.1"/>
    <property type="molecule type" value="Genomic_DNA"/>
</dbReference>
<proteinExistence type="predicted"/>
<name>A0A8H5ZW07_PETAA</name>
<comment type="caution">
    <text evidence="2">The sequence shown here is derived from an EMBL/GenBank/DDBJ whole genome shotgun (WGS) entry which is preliminary data.</text>
</comment>
<evidence type="ECO:0000313" key="3">
    <source>
        <dbReference type="Proteomes" id="UP000541154"/>
    </source>
</evidence>
<keyword evidence="1" id="KW-1133">Transmembrane helix</keyword>